<evidence type="ECO:0008006" key="3">
    <source>
        <dbReference type="Google" id="ProtNLM"/>
    </source>
</evidence>
<dbReference type="EMBL" id="CAJOBI010365938">
    <property type="protein sequence ID" value="CAF5228150.1"/>
    <property type="molecule type" value="Genomic_DNA"/>
</dbReference>
<evidence type="ECO:0000313" key="2">
    <source>
        <dbReference type="Proteomes" id="UP000676336"/>
    </source>
</evidence>
<gene>
    <name evidence="1" type="ORF">SMN809_LOCUS85614</name>
</gene>
<dbReference type="InterPro" id="IPR018490">
    <property type="entry name" value="cNMP-bd_dom_sf"/>
</dbReference>
<feature type="non-terminal residue" evidence="1">
    <location>
        <position position="1"/>
    </location>
</feature>
<name>A0A8S3KDZ3_9BILA</name>
<reference evidence="1" key="1">
    <citation type="submission" date="2021-02" db="EMBL/GenBank/DDBJ databases">
        <authorList>
            <person name="Nowell W R."/>
        </authorList>
    </citation>
    <scope>NUCLEOTIDE SEQUENCE</scope>
</reference>
<organism evidence="1 2">
    <name type="scientific">Rotaria magnacalcarata</name>
    <dbReference type="NCBI Taxonomy" id="392030"/>
    <lineage>
        <taxon>Eukaryota</taxon>
        <taxon>Metazoa</taxon>
        <taxon>Spiralia</taxon>
        <taxon>Gnathifera</taxon>
        <taxon>Rotifera</taxon>
        <taxon>Eurotatoria</taxon>
        <taxon>Bdelloidea</taxon>
        <taxon>Philodinida</taxon>
        <taxon>Philodinidae</taxon>
        <taxon>Rotaria</taxon>
    </lineage>
</organism>
<comment type="caution">
    <text evidence="1">The sequence shown here is derived from an EMBL/GenBank/DDBJ whole genome shotgun (WGS) entry which is preliminary data.</text>
</comment>
<dbReference type="AlphaFoldDB" id="A0A8S3KDZ3"/>
<accession>A0A8S3KDZ3</accession>
<dbReference type="Proteomes" id="UP000676336">
    <property type="component" value="Unassembled WGS sequence"/>
</dbReference>
<sequence>MRVQPNLVLPIAAMMVQRMSPLVRQIDFALEWMLVEAGKALYRQDSKPQNVYIVLNGR</sequence>
<protein>
    <recommendedName>
        <fullName evidence="3">Cyclic nucleotide-binding domain-containing protein</fullName>
    </recommendedName>
</protein>
<proteinExistence type="predicted"/>
<evidence type="ECO:0000313" key="1">
    <source>
        <dbReference type="EMBL" id="CAF5228150.1"/>
    </source>
</evidence>
<dbReference type="SUPFAM" id="SSF51206">
    <property type="entry name" value="cAMP-binding domain-like"/>
    <property type="match status" value="1"/>
</dbReference>